<evidence type="ECO:0000313" key="4">
    <source>
        <dbReference type="WBParaSite" id="ACRNAN_scaffold12668.g17276.t1"/>
    </source>
</evidence>
<feature type="chain" id="PRO_5036926345" evidence="1">
    <location>
        <begin position="17"/>
        <end position="652"/>
    </location>
</feature>
<organism evidence="3 4">
    <name type="scientific">Acrobeloides nanus</name>
    <dbReference type="NCBI Taxonomy" id="290746"/>
    <lineage>
        <taxon>Eukaryota</taxon>
        <taxon>Metazoa</taxon>
        <taxon>Ecdysozoa</taxon>
        <taxon>Nematoda</taxon>
        <taxon>Chromadorea</taxon>
        <taxon>Rhabditida</taxon>
        <taxon>Tylenchina</taxon>
        <taxon>Cephalobomorpha</taxon>
        <taxon>Cephaloboidea</taxon>
        <taxon>Cephalobidae</taxon>
        <taxon>Acrobeloides</taxon>
    </lineage>
</organism>
<sequence>MYKFIFLIFLVVYVNGAYPTYDEDTAKRIFNLAASAYANVADPQGNASINACLNKSYNGTQWDLKQTITANCGVRNNNHECQSFIAVSSAINTTVLAFQGMTDLRQLWDELKDTVTDDMAVIWAGGLRVNKYFYLSMLNMWNNGVGSVVTNPKYANYTIIITGHSFGGAIASLTAYQILNTTGNSAASRIQLVTFGEPRTGDYGYANGLRTIPYIFRVVHGSDPIPHLPFCDPNSAGGCKSTSTADYYQHPQEIWYHGTTTNSIAMGSNYTSCSETDGEDSMCSDGSDLCFIFQSGGAWHANYFGHSVGDYATKYSCNDTASYAAKRSEKVLGNACGNPYPTYDEDTAKKIFSMAASAYANVADPQGNASINACLNKSFNGTQWDLKQTITVKCGVRNDNDECQAFIAVSSAINTIVLAFRGTTDLQQLWDELKDTVTNDMDDTWGGGLRVNKYFYQSMLNMWTSGVSNVVTNPQYADYKIIITGHSLGGAIASLTAYQIANMTGNSTTDRIQLVTFGEPRTGDWNYANNLRSYIPYIFRVVHGSDPIPHLPFCDPNSASITATQQTPLQWAQVILIVVRLMAKTPSVVTVCPPYVSYSKTVVNGTSITLGIRLAIMLPSIAAMMLRRMQQNAVKMMKFLAMIVEILQLKHL</sequence>
<dbReference type="CDD" id="cd00519">
    <property type="entry name" value="Lipase_3"/>
    <property type="match status" value="2"/>
</dbReference>
<dbReference type="PANTHER" id="PTHR45908:SF6">
    <property type="entry name" value="FUNGAL LIPASE-LIKE DOMAIN-CONTAINING PROTEIN"/>
    <property type="match status" value="1"/>
</dbReference>
<evidence type="ECO:0000313" key="3">
    <source>
        <dbReference type="Proteomes" id="UP000887540"/>
    </source>
</evidence>
<dbReference type="PANTHER" id="PTHR45908">
    <property type="entry name" value="PROTEIN CBG11750-RELATED"/>
    <property type="match status" value="1"/>
</dbReference>
<feature type="domain" description="Fungal lipase-type" evidence="2">
    <location>
        <begin position="95"/>
        <end position="232"/>
    </location>
</feature>
<feature type="domain" description="Fungal lipase-type" evidence="2">
    <location>
        <begin position="417"/>
        <end position="555"/>
    </location>
</feature>
<evidence type="ECO:0000259" key="2">
    <source>
        <dbReference type="Pfam" id="PF01764"/>
    </source>
</evidence>
<dbReference type="Pfam" id="PF01764">
    <property type="entry name" value="Lipase_3"/>
    <property type="match status" value="2"/>
</dbReference>
<dbReference type="GO" id="GO:0006629">
    <property type="term" value="P:lipid metabolic process"/>
    <property type="evidence" value="ECO:0007669"/>
    <property type="project" value="InterPro"/>
</dbReference>
<dbReference type="Proteomes" id="UP000887540">
    <property type="component" value="Unplaced"/>
</dbReference>
<name>A0A914CPT3_9BILA</name>
<dbReference type="AlphaFoldDB" id="A0A914CPT3"/>
<dbReference type="InterPro" id="IPR002921">
    <property type="entry name" value="Fungal_lipase-type"/>
</dbReference>
<feature type="signal peptide" evidence="1">
    <location>
        <begin position="1"/>
        <end position="16"/>
    </location>
</feature>
<dbReference type="Gene3D" id="3.40.50.1820">
    <property type="entry name" value="alpha/beta hydrolase"/>
    <property type="match status" value="2"/>
</dbReference>
<proteinExistence type="predicted"/>
<keyword evidence="3" id="KW-1185">Reference proteome</keyword>
<protein>
    <submittedName>
        <fullName evidence="4">Fungal lipase-like domain-containing protein</fullName>
    </submittedName>
</protein>
<reference evidence="4" key="1">
    <citation type="submission" date="2022-11" db="UniProtKB">
        <authorList>
            <consortium name="WormBaseParasite"/>
        </authorList>
    </citation>
    <scope>IDENTIFICATION</scope>
</reference>
<keyword evidence="1" id="KW-0732">Signal</keyword>
<evidence type="ECO:0000256" key="1">
    <source>
        <dbReference type="SAM" id="SignalP"/>
    </source>
</evidence>
<accession>A0A914CPT3</accession>
<dbReference type="WBParaSite" id="ACRNAN_scaffold12668.g17276.t1">
    <property type="protein sequence ID" value="ACRNAN_scaffold12668.g17276.t1"/>
    <property type="gene ID" value="ACRNAN_scaffold12668.g17276"/>
</dbReference>
<dbReference type="SUPFAM" id="SSF53474">
    <property type="entry name" value="alpha/beta-Hydrolases"/>
    <property type="match status" value="2"/>
</dbReference>
<dbReference type="InterPro" id="IPR029058">
    <property type="entry name" value="AB_hydrolase_fold"/>
</dbReference>